<dbReference type="Proteomes" id="UP000324194">
    <property type="component" value="Chromosome 1"/>
</dbReference>
<evidence type="ECO:0000313" key="10">
    <source>
        <dbReference type="Proteomes" id="UP000324194"/>
    </source>
</evidence>
<evidence type="ECO:0000256" key="6">
    <source>
        <dbReference type="HAMAP-Rule" id="MF_02204"/>
    </source>
</evidence>
<organism evidence="9 10">
    <name type="scientific">Aquicella siphonis</name>
    <dbReference type="NCBI Taxonomy" id="254247"/>
    <lineage>
        <taxon>Bacteria</taxon>
        <taxon>Pseudomonadati</taxon>
        <taxon>Pseudomonadota</taxon>
        <taxon>Gammaproteobacteria</taxon>
        <taxon>Legionellales</taxon>
        <taxon>Coxiellaceae</taxon>
        <taxon>Aquicella</taxon>
    </lineage>
</organism>
<dbReference type="GO" id="GO:0009279">
    <property type="term" value="C:cell outer membrane"/>
    <property type="evidence" value="ECO:0007669"/>
    <property type="project" value="UniProtKB-SubCell"/>
</dbReference>
<keyword evidence="6" id="KW-0131">Cell cycle</keyword>
<dbReference type="PANTHER" id="PTHR30329">
    <property type="entry name" value="STATOR ELEMENT OF FLAGELLAR MOTOR COMPLEX"/>
    <property type="match status" value="1"/>
</dbReference>
<evidence type="ECO:0000313" key="9">
    <source>
        <dbReference type="EMBL" id="VVC75302.1"/>
    </source>
</evidence>
<keyword evidence="3 6" id="KW-0564">Palmitate</keyword>
<keyword evidence="10" id="KW-1185">Reference proteome</keyword>
<protein>
    <recommendedName>
        <fullName evidence="6">Peptidoglycan-associated lipoprotein</fullName>
        <shortName evidence="6">PAL</shortName>
    </recommendedName>
</protein>
<dbReference type="Gene3D" id="3.30.1330.60">
    <property type="entry name" value="OmpA-like domain"/>
    <property type="match status" value="1"/>
</dbReference>
<dbReference type="HAMAP" id="MF_02204">
    <property type="entry name" value="Pal"/>
    <property type="match status" value="1"/>
</dbReference>
<dbReference type="PRINTS" id="PR01021">
    <property type="entry name" value="OMPADOMAIN"/>
</dbReference>
<gene>
    <name evidence="6 9" type="primary">pal</name>
    <name evidence="9" type="ORF">AQUSIP_05900</name>
</gene>
<dbReference type="GO" id="GO:0051301">
    <property type="term" value="P:cell division"/>
    <property type="evidence" value="ECO:0007669"/>
    <property type="project" value="UniProtKB-UniRule"/>
</dbReference>
<proteinExistence type="inferred from homology"/>
<dbReference type="KEGG" id="asip:AQUSIP_05900"/>
<evidence type="ECO:0000256" key="1">
    <source>
        <dbReference type="ARBA" id="ARBA00022729"/>
    </source>
</evidence>
<comment type="subcellular location">
    <subcellularLocation>
        <location evidence="6">Cell outer membrane</location>
        <topology evidence="6">Lipid-anchor</topology>
    </subcellularLocation>
</comment>
<dbReference type="EMBL" id="LR699119">
    <property type="protein sequence ID" value="VVC75302.1"/>
    <property type="molecule type" value="Genomic_DNA"/>
</dbReference>
<dbReference type="CDD" id="cd07185">
    <property type="entry name" value="OmpA_C-like"/>
    <property type="match status" value="1"/>
</dbReference>
<dbReference type="SUPFAM" id="SSF103088">
    <property type="entry name" value="OmpA-like"/>
    <property type="match status" value="1"/>
</dbReference>
<dbReference type="AlphaFoldDB" id="A0A5E4PFM2"/>
<dbReference type="InterPro" id="IPR006665">
    <property type="entry name" value="OmpA-like"/>
</dbReference>
<dbReference type="InterPro" id="IPR006664">
    <property type="entry name" value="OMP_bac"/>
</dbReference>
<keyword evidence="6" id="KW-0132">Cell division</keyword>
<evidence type="ECO:0000256" key="7">
    <source>
        <dbReference type="SAM" id="SignalP"/>
    </source>
</evidence>
<keyword evidence="2 6" id="KW-0472">Membrane</keyword>
<evidence type="ECO:0000256" key="3">
    <source>
        <dbReference type="ARBA" id="ARBA00023139"/>
    </source>
</evidence>
<evidence type="ECO:0000256" key="5">
    <source>
        <dbReference type="ARBA" id="ARBA00023288"/>
    </source>
</evidence>
<dbReference type="Pfam" id="PF00691">
    <property type="entry name" value="OmpA"/>
    <property type="match status" value="1"/>
</dbReference>
<feature type="chain" id="PRO_5022741594" description="Peptidoglycan-associated lipoprotein" evidence="7">
    <location>
        <begin position="21"/>
        <end position="176"/>
    </location>
</feature>
<dbReference type="InterPro" id="IPR006690">
    <property type="entry name" value="OMPA-like_CS"/>
</dbReference>
<evidence type="ECO:0000256" key="4">
    <source>
        <dbReference type="ARBA" id="ARBA00023237"/>
    </source>
</evidence>
<dbReference type="OrthoDB" id="9809164at2"/>
<dbReference type="InterPro" id="IPR050330">
    <property type="entry name" value="Bact_OuterMem_StrucFunc"/>
</dbReference>
<feature type="domain" description="OmpA-like" evidence="8">
    <location>
        <begin position="61"/>
        <end position="176"/>
    </location>
</feature>
<dbReference type="RefSeq" id="WP_148338470.1">
    <property type="nucleotide sequence ID" value="NZ_LR699119.1"/>
</dbReference>
<keyword evidence="5 6" id="KW-0449">Lipoprotein</keyword>
<dbReference type="PROSITE" id="PS51257">
    <property type="entry name" value="PROKAR_LIPOPROTEIN"/>
    <property type="match status" value="1"/>
</dbReference>
<keyword evidence="4 6" id="KW-0998">Cell outer membrane</keyword>
<accession>A0A5E4PFM2</accession>
<reference evidence="9 10" key="1">
    <citation type="submission" date="2019-08" db="EMBL/GenBank/DDBJ databases">
        <authorList>
            <person name="Guy L."/>
        </authorList>
    </citation>
    <scope>NUCLEOTIDE SEQUENCE [LARGE SCALE GENOMIC DNA]</scope>
    <source>
        <strain evidence="9 10">SGT-108</strain>
    </source>
</reference>
<evidence type="ECO:0000256" key="2">
    <source>
        <dbReference type="ARBA" id="ARBA00023136"/>
    </source>
</evidence>
<name>A0A5E4PFM2_9COXI</name>
<feature type="signal peptide" evidence="7">
    <location>
        <begin position="1"/>
        <end position="20"/>
    </location>
</feature>
<dbReference type="InterPro" id="IPR036737">
    <property type="entry name" value="OmpA-like_sf"/>
</dbReference>
<dbReference type="PROSITE" id="PS01068">
    <property type="entry name" value="OMPA_1"/>
    <property type="match status" value="1"/>
</dbReference>
<comment type="subunit">
    <text evidence="6">The Tol-Pal system is composed of five core proteins: the inner membrane proteins TolA, TolQ and TolR, the periplasmic protein TolB and the outer membrane protein Pal. They form a network linking the inner and outer membranes and the peptidoglycan layer.</text>
</comment>
<dbReference type="PANTHER" id="PTHR30329:SF21">
    <property type="entry name" value="LIPOPROTEIN YIAD-RELATED"/>
    <property type="match status" value="1"/>
</dbReference>
<evidence type="ECO:0000259" key="8">
    <source>
        <dbReference type="PROSITE" id="PS51123"/>
    </source>
</evidence>
<dbReference type="PROSITE" id="PS51123">
    <property type="entry name" value="OMPA_2"/>
    <property type="match status" value="1"/>
</dbReference>
<sequence>MEIKKWMQMVLVGCSVLTLAACSSHKKPDQSAIDAANAAYSNGGAHASGLGHESGFGDRANGGERLLSNRVYYFDYDSNIVHDDDKPAILANANYLLSHPGSKVMLEGHTDPRGSREYNIGLGERRANAVAGILTAKGVSPAQIRVVSYGAEKLASPGHTEADYRQDRRVVLVYLK</sequence>
<dbReference type="InterPro" id="IPR039001">
    <property type="entry name" value="Pal"/>
</dbReference>
<comment type="similarity">
    <text evidence="6">Belongs to the Pal lipoprotein family.</text>
</comment>
<keyword evidence="1 6" id="KW-0732">Signal</keyword>
<comment type="function">
    <text evidence="6">Part of the Tol-Pal system, which plays a role in outer membrane invagination during cell division and is important for maintaining outer membrane integrity.</text>
</comment>